<evidence type="ECO:0000313" key="2">
    <source>
        <dbReference type="Proteomes" id="UP000615446"/>
    </source>
</evidence>
<dbReference type="InterPro" id="IPR013761">
    <property type="entry name" value="SAM/pointed_sf"/>
</dbReference>
<name>A0A8H3KW04_9GLOM</name>
<sequence>MANIIDFRFKVHNKLDDDIFTIKIAWQTLVRNAIPTIREEMARRNIKVPNNIKLRVKDPRGPEKVLELDDRISKYFNINQIEEEQNLKLEEKHFNILRNEEITGLSFLNMTEEKLRSYGFKGGLATLLAKEVQALKEKPKRAFFSYKSLKEVLAKYGTSSDGMETIPLFSPEIHEVQDFNKHFEHCIENILFRMKNYRSLVLDSLESMRNEYVSTILHIALHIVGDIVSKEFSMRPEYEIIGDESCGRVNYAIKEAKNLICITEDKVQRSVLEGFTQNIKQLESSFVKR</sequence>
<dbReference type="OrthoDB" id="2341968at2759"/>
<dbReference type="Proteomes" id="UP000615446">
    <property type="component" value="Unassembled WGS sequence"/>
</dbReference>
<dbReference type="AlphaFoldDB" id="A0A8H3KW04"/>
<reference evidence="1" key="1">
    <citation type="submission" date="2019-10" db="EMBL/GenBank/DDBJ databases">
        <title>Conservation and host-specific expression of non-tandemly repeated heterogenous ribosome RNA gene in arbuscular mycorrhizal fungi.</title>
        <authorList>
            <person name="Maeda T."/>
            <person name="Kobayashi Y."/>
            <person name="Nakagawa T."/>
            <person name="Ezawa T."/>
            <person name="Yamaguchi K."/>
            <person name="Bino T."/>
            <person name="Nishimoto Y."/>
            <person name="Shigenobu S."/>
            <person name="Kawaguchi M."/>
        </authorList>
    </citation>
    <scope>NUCLEOTIDE SEQUENCE</scope>
    <source>
        <strain evidence="1">HR1</strain>
    </source>
</reference>
<comment type="caution">
    <text evidence="1">The sequence shown here is derived from an EMBL/GenBank/DDBJ whole genome shotgun (WGS) entry which is preliminary data.</text>
</comment>
<organism evidence="1 2">
    <name type="scientific">Rhizophagus clarus</name>
    <dbReference type="NCBI Taxonomy" id="94130"/>
    <lineage>
        <taxon>Eukaryota</taxon>
        <taxon>Fungi</taxon>
        <taxon>Fungi incertae sedis</taxon>
        <taxon>Mucoromycota</taxon>
        <taxon>Glomeromycotina</taxon>
        <taxon>Glomeromycetes</taxon>
        <taxon>Glomerales</taxon>
        <taxon>Glomeraceae</taxon>
        <taxon>Rhizophagus</taxon>
    </lineage>
</organism>
<protein>
    <recommendedName>
        <fullName evidence="3">SAM domain-containing protein</fullName>
    </recommendedName>
</protein>
<gene>
    <name evidence="1" type="ORF">RCL2_000229800</name>
</gene>
<dbReference type="Gene3D" id="1.10.150.50">
    <property type="entry name" value="Transcription Factor, Ets-1"/>
    <property type="match status" value="1"/>
</dbReference>
<accession>A0A8H3KW04</accession>
<dbReference type="EMBL" id="BLAL01000012">
    <property type="protein sequence ID" value="GES74834.1"/>
    <property type="molecule type" value="Genomic_DNA"/>
</dbReference>
<proteinExistence type="predicted"/>
<evidence type="ECO:0008006" key="3">
    <source>
        <dbReference type="Google" id="ProtNLM"/>
    </source>
</evidence>
<evidence type="ECO:0000313" key="1">
    <source>
        <dbReference type="EMBL" id="GES74834.1"/>
    </source>
</evidence>